<protein>
    <submittedName>
        <fullName evidence="1">Uncharacterized protein</fullName>
    </submittedName>
</protein>
<proteinExistence type="predicted"/>
<comment type="caution">
    <text evidence="1">The sequence shown here is derived from an EMBL/GenBank/DDBJ whole genome shotgun (WGS) entry which is preliminary data.</text>
</comment>
<dbReference type="AlphaFoldDB" id="A0A0F9IKZ2"/>
<sequence>MKSCRLKWFPEVGTLNGPKGKVTFDSEAQFPPEVLSLNMPPLNAAIDLRGVKVSFDEGFSMRATARDFDAGLTLARVDKPL</sequence>
<evidence type="ECO:0000313" key="1">
    <source>
        <dbReference type="EMBL" id="KKM30257.1"/>
    </source>
</evidence>
<organism evidence="1">
    <name type="scientific">marine sediment metagenome</name>
    <dbReference type="NCBI Taxonomy" id="412755"/>
    <lineage>
        <taxon>unclassified sequences</taxon>
        <taxon>metagenomes</taxon>
        <taxon>ecological metagenomes</taxon>
    </lineage>
</organism>
<reference evidence="1" key="1">
    <citation type="journal article" date="2015" name="Nature">
        <title>Complex archaea that bridge the gap between prokaryotes and eukaryotes.</title>
        <authorList>
            <person name="Spang A."/>
            <person name="Saw J.H."/>
            <person name="Jorgensen S.L."/>
            <person name="Zaremba-Niedzwiedzka K."/>
            <person name="Martijn J."/>
            <person name="Lind A.E."/>
            <person name="van Eijk R."/>
            <person name="Schleper C."/>
            <person name="Guy L."/>
            <person name="Ettema T.J."/>
        </authorList>
    </citation>
    <scope>NUCLEOTIDE SEQUENCE</scope>
</reference>
<name>A0A0F9IKZ2_9ZZZZ</name>
<gene>
    <name evidence="1" type="ORF">LCGC14_1566270</name>
</gene>
<dbReference type="EMBL" id="LAZR01012157">
    <property type="protein sequence ID" value="KKM30257.1"/>
    <property type="molecule type" value="Genomic_DNA"/>
</dbReference>
<feature type="non-terminal residue" evidence="1">
    <location>
        <position position="81"/>
    </location>
</feature>
<accession>A0A0F9IKZ2</accession>